<feature type="domain" description="SsuA/THI5-like" evidence="4">
    <location>
        <begin position="41"/>
        <end position="247"/>
    </location>
</feature>
<sequence length="319" mass="34067">MLALMIAAFGWVSAHAQEVRSGAARNRIDLAIVSRTVFYLPLWLAAEKGYFAEEGIDLRIEVFDNAEKINEALRSGAVQIAMSTPESIMADALKGGSLRVVAGNAGRLPHFIIARPEIRTIADLRGKTIGVLSDQEGTTHLVPEVTRRAGLKPGDYVVKAVGGAPTRWRLLRSGEIDAGLQPFPLSYEAEAAGFSNLGPLSGFVPEWQFTSVNVDMRWAEANRNRLTAALRALRRGLDAIAVEPATAAAVAARELKTSEPLAARAIADTARLGILTPGMEVSLPGLKKVHEALVAAGLVASEPFDAGRVVDASFLRASR</sequence>
<keyword evidence="6" id="KW-1185">Reference proteome</keyword>
<dbReference type="Proteomes" id="UP000051562">
    <property type="component" value="Unassembled WGS sequence"/>
</dbReference>
<reference evidence="5 6" key="1">
    <citation type="submission" date="2015-10" db="EMBL/GenBank/DDBJ databases">
        <title>Draft genome of Bosea thiooxidans.</title>
        <authorList>
            <person name="Wang X."/>
        </authorList>
    </citation>
    <scope>NUCLEOTIDE SEQUENCE [LARGE SCALE GENOMIC DNA]</scope>
    <source>
        <strain evidence="5 6">CGMCC 9174</strain>
    </source>
</reference>
<dbReference type="Pfam" id="PF09084">
    <property type="entry name" value="NMT1"/>
    <property type="match status" value="1"/>
</dbReference>
<comment type="subcellular location">
    <subcellularLocation>
        <location evidence="1">Periplasm</location>
    </subcellularLocation>
</comment>
<proteinExistence type="inferred from homology"/>
<dbReference type="InterPro" id="IPR015168">
    <property type="entry name" value="SsuA/THI5"/>
</dbReference>
<name>A0A0Q3T134_9HYPH</name>
<dbReference type="GO" id="GO:0042597">
    <property type="term" value="C:periplasmic space"/>
    <property type="evidence" value="ECO:0007669"/>
    <property type="project" value="UniProtKB-SubCell"/>
</dbReference>
<comment type="similarity">
    <text evidence="2">Belongs to the bacterial solute-binding protein SsuA/TauA family.</text>
</comment>
<dbReference type="SUPFAM" id="SSF53850">
    <property type="entry name" value="Periplasmic binding protein-like II"/>
    <property type="match status" value="1"/>
</dbReference>
<gene>
    <name evidence="5" type="ORF">ARD30_03015</name>
</gene>
<evidence type="ECO:0000256" key="3">
    <source>
        <dbReference type="ARBA" id="ARBA00022729"/>
    </source>
</evidence>
<accession>A0A0Q3T134</accession>
<comment type="caution">
    <text evidence="5">The sequence shown here is derived from an EMBL/GenBank/DDBJ whole genome shotgun (WGS) entry which is preliminary data.</text>
</comment>
<dbReference type="Gene3D" id="3.40.190.10">
    <property type="entry name" value="Periplasmic binding protein-like II"/>
    <property type="match status" value="2"/>
</dbReference>
<keyword evidence="3" id="KW-0732">Signal</keyword>
<evidence type="ECO:0000256" key="2">
    <source>
        <dbReference type="ARBA" id="ARBA00010742"/>
    </source>
</evidence>
<evidence type="ECO:0000313" key="5">
    <source>
        <dbReference type="EMBL" id="KQK31394.1"/>
    </source>
</evidence>
<dbReference type="EMBL" id="LMAR01000023">
    <property type="protein sequence ID" value="KQK31394.1"/>
    <property type="molecule type" value="Genomic_DNA"/>
</dbReference>
<evidence type="ECO:0000256" key="1">
    <source>
        <dbReference type="ARBA" id="ARBA00004418"/>
    </source>
</evidence>
<dbReference type="PANTHER" id="PTHR30024:SF47">
    <property type="entry name" value="TAURINE-BINDING PERIPLASMIC PROTEIN"/>
    <property type="match status" value="1"/>
</dbReference>
<organism evidence="5 6">
    <name type="scientific">Bosea thiooxidans</name>
    <dbReference type="NCBI Taxonomy" id="53254"/>
    <lineage>
        <taxon>Bacteria</taxon>
        <taxon>Pseudomonadati</taxon>
        <taxon>Pseudomonadota</taxon>
        <taxon>Alphaproteobacteria</taxon>
        <taxon>Hyphomicrobiales</taxon>
        <taxon>Boseaceae</taxon>
        <taxon>Bosea</taxon>
    </lineage>
</organism>
<protein>
    <recommendedName>
        <fullName evidence="4">SsuA/THI5-like domain-containing protein</fullName>
    </recommendedName>
</protein>
<evidence type="ECO:0000259" key="4">
    <source>
        <dbReference type="Pfam" id="PF09084"/>
    </source>
</evidence>
<dbReference type="RefSeq" id="WP_055727160.1">
    <property type="nucleotide sequence ID" value="NZ_LMAR01000023.1"/>
</dbReference>
<dbReference type="AlphaFoldDB" id="A0A0Q3T134"/>
<evidence type="ECO:0000313" key="6">
    <source>
        <dbReference type="Proteomes" id="UP000051562"/>
    </source>
</evidence>
<dbReference type="PANTHER" id="PTHR30024">
    <property type="entry name" value="ALIPHATIC SULFONATES-BINDING PROTEIN-RELATED"/>
    <property type="match status" value="1"/>
</dbReference>